<feature type="compositionally biased region" description="Basic and acidic residues" evidence="2">
    <location>
        <begin position="1"/>
        <end position="10"/>
    </location>
</feature>
<evidence type="ECO:0000256" key="2">
    <source>
        <dbReference type="SAM" id="MobiDB-lite"/>
    </source>
</evidence>
<feature type="coiled-coil region" evidence="1">
    <location>
        <begin position="618"/>
        <end position="645"/>
    </location>
</feature>
<feature type="coiled-coil region" evidence="1">
    <location>
        <begin position="833"/>
        <end position="979"/>
    </location>
</feature>
<feature type="coiled-coil region" evidence="1">
    <location>
        <begin position="721"/>
        <end position="791"/>
    </location>
</feature>
<sequence length="1222" mass="144286">MDKAAEEAAGFHKPRQRTSSSSQYSSQHVHNNFPLMCSDSGLYTCSSNNSDTAFESDTDSSHIRSKLKRDDSLHTVLKDVNKLRSELERLSKSEQWYRQELRQQKASRLEDLERIYSRERKYMEENQKLQKECLRLYEKCSELEREAETYQEASKNDCELRKDVSIIDSNSTDFQIQQQLSIISDQQKLIAVLRKQKKALLNDFKTLTDEKDEQIMKMQKCLADLEFDNKCITKRCAEFSKERYQMDCRLVESETRLSLALTDKLNLQKSLVTLKEQLEIQEKLVKFKEEEITQIQSKFRDTISNEHDLDEVHRLSLKYNEDINSKSLEIIDLKNRISSLEVELENLQELQAQHEQQQRLIEQLNFSLDSCQLELQEIRESDSLQAKQIDELQYKNQILVQEKENSLMEVLKHKRNFENICQELKSTKDQFASLQQLYKETKFKLELCEMEQSKLKFQRENDQREIQELRQKLKGYLQQTANLVEKMQKLENQLKQSVEENVQMKKEFEAIQAELSVVIPHSQEASKGDNNCNNFVELSKEFMPHQDAFDSHGSNIMAMAIEDCPFDPQGHRTSDRDGDLRYQYTKLQENVDIFECVLDKNKKILRYLRGDGEEIRDLETLLDENNALKQRIVEIENEARTLKLEQDIRDMTQKCLSLQELLEGQDKKVGDLQIRLLNNDSHLYKAEKNVEVLQENKTLSDHIFLENRALKANLGKEICVKATLKKQLEESRNRLETMKQKLEELKSSKPAKSHQAVQCDIESQEETYQEVKYLREQIEDLQNKQEQFLQNDSLKSEERMQILRKLSDLQSSKIQCLQDNQSDWEDMLNSLRNVQLLEEQTRKELELKRMELEDLNEVFAEQNEELKKLEELAAIQEIRRQREKEQIKRAFQDEVTTLNKQLLQCQDEIQKQQEINEILQEQNNRIQQNYDEDYATEIGDYKKEVRSLNTQLEKTIQERDELTNRVRELENELHEIKMTRREAVFLPQLTFGNENNSDNKIVQCSDNEKQVQDDHIRILTKVLEAEYVRKMQRYDEHIHSLLANVSALKKSLKANEHKTVILCEEQYRAKQELKEMQNTKRNLEELRLKYEKSQNIIRELQQELSIERTKSKSSDMDKSSQHDTPTYEVSNLIDDYKKLIRQSAMVTKRPATHVILDLIQRSNKCVPNCRKMESSIDDLRNDLQTFLTSYAQKISPSFINTASLTVPPSLMDELKAATERFQ</sequence>
<reference evidence="5" key="2">
    <citation type="submission" date="2025-04" db="UniProtKB">
        <authorList>
            <consortium name="RefSeq"/>
        </authorList>
    </citation>
    <scope>IDENTIFICATION</scope>
    <source>
        <strain evidence="5">Aabys</strain>
    </source>
</reference>
<dbReference type="EnsemblMetazoa" id="MDOA011100-RA">
    <property type="protein sequence ID" value="MDOA011100-PA"/>
    <property type="gene ID" value="MDOA011100"/>
</dbReference>
<feature type="coiled-coil region" evidence="1">
    <location>
        <begin position="323"/>
        <end position="381"/>
    </location>
</feature>
<gene>
    <name evidence="3" type="primary">101895063</name>
    <name evidence="5" type="synonym">LOC101895063</name>
</gene>
<evidence type="ECO:0000313" key="3">
    <source>
        <dbReference type="EnsemblMetazoa" id="MDOA011100-PA"/>
    </source>
</evidence>
<protein>
    <submittedName>
        <fullName evidence="5">Myosin-10</fullName>
    </submittedName>
</protein>
<dbReference type="AlphaFoldDB" id="A0A1I8N3B7"/>
<organism evidence="3">
    <name type="scientific">Musca domestica</name>
    <name type="common">House fly</name>
    <dbReference type="NCBI Taxonomy" id="7370"/>
    <lineage>
        <taxon>Eukaryota</taxon>
        <taxon>Metazoa</taxon>
        <taxon>Ecdysozoa</taxon>
        <taxon>Arthropoda</taxon>
        <taxon>Hexapoda</taxon>
        <taxon>Insecta</taxon>
        <taxon>Pterygota</taxon>
        <taxon>Neoptera</taxon>
        <taxon>Endopterygota</taxon>
        <taxon>Diptera</taxon>
        <taxon>Brachycera</taxon>
        <taxon>Muscomorpha</taxon>
        <taxon>Muscoidea</taxon>
        <taxon>Muscidae</taxon>
        <taxon>Musca</taxon>
    </lineage>
</organism>
<evidence type="ECO:0000313" key="4">
    <source>
        <dbReference type="Proteomes" id="UP001652621"/>
    </source>
</evidence>
<name>A0A1I8N3B7_MUSDO</name>
<keyword evidence="4" id="KW-1185">Reference proteome</keyword>
<feature type="coiled-coil region" evidence="1">
    <location>
        <begin position="452"/>
        <end position="514"/>
    </location>
</feature>
<dbReference type="VEuPathDB" id="VectorBase:MDOA011100"/>
<feature type="coiled-coil region" evidence="1">
    <location>
        <begin position="183"/>
        <end position="210"/>
    </location>
</feature>
<reference evidence="3" key="1">
    <citation type="submission" date="2020-05" db="UniProtKB">
        <authorList>
            <consortium name="EnsemblMetazoa"/>
        </authorList>
    </citation>
    <scope>IDENTIFICATION</scope>
    <source>
        <strain evidence="3">Aabys</strain>
    </source>
</reference>
<feature type="region of interest" description="Disordered" evidence="2">
    <location>
        <begin position="1107"/>
        <end position="1126"/>
    </location>
</feature>
<dbReference type="OrthoDB" id="8062330at2759"/>
<dbReference type="Proteomes" id="UP001652621">
    <property type="component" value="Unplaced"/>
</dbReference>
<keyword evidence="1" id="KW-0175">Coiled coil</keyword>
<proteinExistence type="predicted"/>
<dbReference type="GeneID" id="101895063"/>
<feature type="coiled-coil region" evidence="1">
    <location>
        <begin position="264"/>
        <end position="298"/>
    </location>
</feature>
<evidence type="ECO:0000256" key="1">
    <source>
        <dbReference type="SAM" id="Coils"/>
    </source>
</evidence>
<dbReference type="VEuPathDB" id="VectorBase:MDOMA2_002824"/>
<dbReference type="eggNOG" id="ENOG502T97G">
    <property type="taxonomic scope" value="Eukaryota"/>
</dbReference>
<evidence type="ECO:0000313" key="5">
    <source>
        <dbReference type="RefSeq" id="XP_005177208.1"/>
    </source>
</evidence>
<feature type="compositionally biased region" description="Basic and acidic residues" evidence="2">
    <location>
        <begin position="1107"/>
        <end position="1121"/>
    </location>
</feature>
<feature type="region of interest" description="Disordered" evidence="2">
    <location>
        <begin position="1"/>
        <end position="27"/>
    </location>
</feature>
<accession>A0A1I8N3B7</accession>
<feature type="coiled-coil region" evidence="1">
    <location>
        <begin position="73"/>
        <end position="153"/>
    </location>
</feature>
<dbReference type="KEGG" id="mde:101895063"/>
<dbReference type="RefSeq" id="XP_005177208.1">
    <property type="nucleotide sequence ID" value="XM_005177151.2"/>
</dbReference>